<comment type="caution">
    <text evidence="1">The sequence shown here is derived from an EMBL/GenBank/DDBJ whole genome shotgun (WGS) entry which is preliminary data.</text>
</comment>
<gene>
    <name evidence="1" type="ORF">DFR60_112103</name>
</gene>
<evidence type="ECO:0000313" key="1">
    <source>
        <dbReference type="EMBL" id="PXX50241.1"/>
    </source>
</evidence>
<evidence type="ECO:0000313" key="2">
    <source>
        <dbReference type="Proteomes" id="UP000248057"/>
    </source>
</evidence>
<dbReference type="EMBL" id="QJKD01000012">
    <property type="protein sequence ID" value="PXX50241.1"/>
    <property type="molecule type" value="Genomic_DNA"/>
</dbReference>
<name>A0A2V3Y319_9FIRM</name>
<proteinExistence type="predicted"/>
<dbReference type="Proteomes" id="UP000248057">
    <property type="component" value="Unassembled WGS sequence"/>
</dbReference>
<sequence>MSYLRKDMPALYSANSCDIALAIYARSTPVKLAVGSTTPSLRGRTPDADIKHYITVIYAIQYWF</sequence>
<accession>A0A2V3Y319</accession>
<dbReference type="AlphaFoldDB" id="A0A2V3Y319"/>
<protein>
    <submittedName>
        <fullName evidence="1">Uncharacterized protein</fullName>
    </submittedName>
</protein>
<reference evidence="1 2" key="1">
    <citation type="submission" date="2018-05" db="EMBL/GenBank/DDBJ databases">
        <title>Genomic Encyclopedia of Type Strains, Phase IV (KMG-IV): sequencing the most valuable type-strain genomes for metagenomic binning, comparative biology and taxonomic classification.</title>
        <authorList>
            <person name="Goeker M."/>
        </authorList>
    </citation>
    <scope>NUCLEOTIDE SEQUENCE [LARGE SCALE GENOMIC DNA]</scope>
    <source>
        <strain evidence="1 2">DSM 24995</strain>
    </source>
</reference>
<keyword evidence="2" id="KW-1185">Reference proteome</keyword>
<organism evidence="1 2">
    <name type="scientific">Hungatella effluvii</name>
    <dbReference type="NCBI Taxonomy" id="1096246"/>
    <lineage>
        <taxon>Bacteria</taxon>
        <taxon>Bacillati</taxon>
        <taxon>Bacillota</taxon>
        <taxon>Clostridia</taxon>
        <taxon>Lachnospirales</taxon>
        <taxon>Lachnospiraceae</taxon>
        <taxon>Hungatella</taxon>
    </lineage>
</organism>